<sequence>FKSFASRTILEFPKPEKGDFSITSIVGPNGSGKSNLVEAIRWALGEQSIKSLRGKKAQDIIFSGSFQKTRLNLAEVSLLFNNENGSAAIDYKE</sequence>
<feature type="non-terminal residue" evidence="4">
    <location>
        <position position="93"/>
    </location>
</feature>
<gene>
    <name evidence="4" type="ORF">COX24_00605</name>
</gene>
<dbReference type="Gene3D" id="3.40.50.300">
    <property type="entry name" value="P-loop containing nucleotide triphosphate hydrolases"/>
    <property type="match status" value="1"/>
</dbReference>
<evidence type="ECO:0000313" key="4">
    <source>
        <dbReference type="EMBL" id="PIP32002.1"/>
    </source>
</evidence>
<dbReference type="AlphaFoldDB" id="A0A2G9ZFQ3"/>
<evidence type="ECO:0000259" key="3">
    <source>
        <dbReference type="Pfam" id="PF02463"/>
    </source>
</evidence>
<reference evidence="4 5" key="1">
    <citation type="submission" date="2017-09" db="EMBL/GenBank/DDBJ databases">
        <title>Depth-based differentiation of microbial function through sediment-hosted aquifers and enrichment of novel symbionts in the deep terrestrial subsurface.</title>
        <authorList>
            <person name="Probst A.J."/>
            <person name="Ladd B."/>
            <person name="Jarett J.K."/>
            <person name="Geller-Mcgrath D.E."/>
            <person name="Sieber C.M."/>
            <person name="Emerson J.B."/>
            <person name="Anantharaman K."/>
            <person name="Thomas B.C."/>
            <person name="Malmstrom R."/>
            <person name="Stieglmeier M."/>
            <person name="Klingl A."/>
            <person name="Woyke T."/>
            <person name="Ryan C.M."/>
            <person name="Banfield J.F."/>
        </authorList>
    </citation>
    <scope>NUCLEOTIDE SEQUENCE [LARGE SCALE GENOMIC DNA]</scope>
    <source>
        <strain evidence="4">CG23_combo_of_CG06-09_8_20_14_all_37_87_8</strain>
    </source>
</reference>
<dbReference type="EMBL" id="PCSB01000012">
    <property type="protein sequence ID" value="PIP32002.1"/>
    <property type="molecule type" value="Genomic_DNA"/>
</dbReference>
<keyword evidence="2" id="KW-0238">DNA-binding</keyword>
<dbReference type="InterPro" id="IPR003395">
    <property type="entry name" value="RecF/RecN/SMC_N"/>
</dbReference>
<dbReference type="GO" id="GO:0005737">
    <property type="term" value="C:cytoplasm"/>
    <property type="evidence" value="ECO:0007669"/>
    <property type="project" value="TreeGrafter"/>
</dbReference>
<dbReference type="PANTHER" id="PTHR42963:SF1">
    <property type="entry name" value="DUF4476 DOMAIN-CONTAINING PROTEIN"/>
    <property type="match status" value="1"/>
</dbReference>
<dbReference type="InterPro" id="IPR050308">
    <property type="entry name" value="MukB/SMC"/>
</dbReference>
<dbReference type="GO" id="GO:0003677">
    <property type="term" value="F:DNA binding"/>
    <property type="evidence" value="ECO:0007669"/>
    <property type="project" value="UniProtKB-KW"/>
</dbReference>
<dbReference type="Pfam" id="PF02463">
    <property type="entry name" value="SMC_N"/>
    <property type="match status" value="1"/>
</dbReference>
<feature type="non-terminal residue" evidence="4">
    <location>
        <position position="1"/>
    </location>
</feature>
<dbReference type="PANTHER" id="PTHR42963">
    <property type="entry name" value="CHROMOSOME PARTITION PROTEIN MUKB"/>
    <property type="match status" value="1"/>
</dbReference>
<organism evidence="4 5">
    <name type="scientific">bacterium (Candidatus Gribaldobacteria) CG23_combo_of_CG06-09_8_20_14_all_37_87_8</name>
    <dbReference type="NCBI Taxonomy" id="2014278"/>
    <lineage>
        <taxon>Bacteria</taxon>
        <taxon>Candidatus Gribaldobacteria</taxon>
    </lineage>
</organism>
<accession>A0A2G9ZFQ3</accession>
<evidence type="ECO:0000256" key="1">
    <source>
        <dbReference type="ARBA" id="ARBA00022490"/>
    </source>
</evidence>
<dbReference type="Proteomes" id="UP000230447">
    <property type="component" value="Unassembled WGS sequence"/>
</dbReference>
<keyword evidence="1" id="KW-0963">Cytoplasm</keyword>
<comment type="caution">
    <text evidence="4">The sequence shown here is derived from an EMBL/GenBank/DDBJ whole genome shotgun (WGS) entry which is preliminary data.</text>
</comment>
<evidence type="ECO:0000313" key="5">
    <source>
        <dbReference type="Proteomes" id="UP000230447"/>
    </source>
</evidence>
<feature type="domain" description="RecF/RecN/SMC N-terminal" evidence="3">
    <location>
        <begin position="1"/>
        <end position="91"/>
    </location>
</feature>
<name>A0A2G9ZFQ3_9BACT</name>
<proteinExistence type="predicted"/>
<dbReference type="InterPro" id="IPR027417">
    <property type="entry name" value="P-loop_NTPase"/>
</dbReference>
<dbReference type="SUPFAM" id="SSF52540">
    <property type="entry name" value="P-loop containing nucleoside triphosphate hydrolases"/>
    <property type="match status" value="1"/>
</dbReference>
<evidence type="ECO:0000256" key="2">
    <source>
        <dbReference type="ARBA" id="ARBA00023125"/>
    </source>
</evidence>
<protein>
    <submittedName>
        <fullName evidence="4">Recombination protein RecF</fullName>
    </submittedName>
</protein>